<feature type="non-terminal residue" evidence="1">
    <location>
        <position position="61"/>
    </location>
</feature>
<reference evidence="1" key="1">
    <citation type="journal article" date="2006" name="Int. J. Hortic. Sci.">
        <title>Identification of ripening-related genes in strawberry fruit by cDNA-AFLP.</title>
        <authorList>
            <person name="Balogh A."/>
            <person name="Koncz T."/>
            <person name="Tisza V."/>
            <person name="Kiss E."/>
            <person name="Heszky L."/>
        </authorList>
    </citation>
    <scope>NUCLEOTIDE SEQUENCE</scope>
    <source>
        <tissue evidence="1">Receptacle</tissue>
    </source>
</reference>
<dbReference type="EMBL" id="AY679595">
    <property type="protein sequence ID" value="AAV33454.1"/>
    <property type="molecule type" value="mRNA"/>
</dbReference>
<dbReference type="AlphaFoldDB" id="Q5UM00"/>
<accession>Q5UM00</accession>
<protein>
    <submittedName>
        <fullName evidence="1">Quinone oxidoreductase-like protein</fullName>
    </submittedName>
</protein>
<sequence length="61" mass="6686">CHCLWTVSLREGSSSQGRWLSPCHNLQGRGFVARVTEITSDNGVDVVYDSVGRTPFSQDSS</sequence>
<organism evidence="1">
    <name type="scientific">Fragaria ananassa</name>
    <name type="common">Strawberry</name>
    <name type="synonym">Fragaria chiloensis x Fragaria virginiana</name>
    <dbReference type="NCBI Taxonomy" id="3747"/>
    <lineage>
        <taxon>Eukaryota</taxon>
        <taxon>Viridiplantae</taxon>
        <taxon>Streptophyta</taxon>
        <taxon>Embryophyta</taxon>
        <taxon>Tracheophyta</taxon>
        <taxon>Spermatophyta</taxon>
        <taxon>Magnoliopsida</taxon>
        <taxon>eudicotyledons</taxon>
        <taxon>Gunneridae</taxon>
        <taxon>Pentapetalae</taxon>
        <taxon>rosids</taxon>
        <taxon>fabids</taxon>
        <taxon>Rosales</taxon>
        <taxon>Rosaceae</taxon>
        <taxon>Rosoideae</taxon>
        <taxon>Potentilleae</taxon>
        <taxon>Fragariinae</taxon>
        <taxon>Fragaria</taxon>
    </lineage>
</organism>
<proteinExistence type="evidence at transcript level"/>
<feature type="non-terminal residue" evidence="1">
    <location>
        <position position="1"/>
    </location>
</feature>
<evidence type="ECO:0000313" key="1">
    <source>
        <dbReference type="EMBL" id="AAV33454.1"/>
    </source>
</evidence>
<dbReference type="Gene3D" id="3.40.50.720">
    <property type="entry name" value="NAD(P)-binding Rossmann-like Domain"/>
    <property type="match status" value="1"/>
</dbReference>
<name>Q5UM00_FRAAN</name>